<dbReference type="PhylomeDB" id="A0A060TDU8"/>
<dbReference type="PANTHER" id="PTHR48107">
    <property type="entry name" value="NADPH-DEPENDENT ALDEHYDE REDUCTASE-LIKE PROTEIN, CHLOROPLASTIC-RELATED"/>
    <property type="match status" value="1"/>
</dbReference>
<keyword evidence="2" id="KW-0521">NADP</keyword>
<dbReference type="FunFam" id="3.40.50.720:FF:000374">
    <property type="entry name" value="3-oxoacyl-(Acyl-carrier-protein) reductase"/>
    <property type="match status" value="1"/>
</dbReference>
<dbReference type="AlphaFoldDB" id="A0A060TDU8"/>
<dbReference type="PRINTS" id="PR00080">
    <property type="entry name" value="SDRFAMILY"/>
</dbReference>
<evidence type="ECO:0000256" key="3">
    <source>
        <dbReference type="ARBA" id="ARBA00023002"/>
    </source>
</evidence>
<reference evidence="4" key="2">
    <citation type="submission" date="2014-06" db="EMBL/GenBank/DDBJ databases">
        <title>The complete genome of Blastobotrys (Arxula) adeninivorans LS3 - a yeast of biotechnological interest.</title>
        <authorList>
            <person name="Kunze G."/>
            <person name="Gaillardin C."/>
            <person name="Czernicka M."/>
            <person name="Durrens P."/>
            <person name="Martin T."/>
            <person name="Boer E."/>
            <person name="Gabaldon T."/>
            <person name="Cruz J."/>
            <person name="Talla E."/>
            <person name="Marck C."/>
            <person name="Goffeau A."/>
            <person name="Barbe V."/>
            <person name="Baret P."/>
            <person name="Baronian K."/>
            <person name="Beier S."/>
            <person name="Bleykasten C."/>
            <person name="Bode R."/>
            <person name="Casaregola S."/>
            <person name="Despons L."/>
            <person name="Fairhead C."/>
            <person name="Giersberg M."/>
            <person name="Gierski P."/>
            <person name="Hahnel U."/>
            <person name="Hartmann A."/>
            <person name="Jankowska D."/>
            <person name="Jubin C."/>
            <person name="Jung P."/>
            <person name="Lafontaine I."/>
            <person name="Leh-Louis V."/>
            <person name="Lemaire M."/>
            <person name="Marcet-Houben M."/>
            <person name="Mascher M."/>
            <person name="Morel G."/>
            <person name="Richard G.-F."/>
            <person name="Riechen J."/>
            <person name="Sacerdot C."/>
            <person name="Sarkar A."/>
            <person name="Savel G."/>
            <person name="Schacherer J."/>
            <person name="Sherman D."/>
            <person name="Straub M.-L."/>
            <person name="Stein N."/>
            <person name="Thierry A."/>
            <person name="Trautwein-Schult A."/>
            <person name="Westhof E."/>
            <person name="Worch S."/>
            <person name="Dujon B."/>
            <person name="Souciet J.-L."/>
            <person name="Wincker P."/>
            <person name="Scholz U."/>
            <person name="Neuveglise N."/>
        </authorList>
    </citation>
    <scope>NUCLEOTIDE SEQUENCE</scope>
    <source>
        <strain evidence="4">LS3</strain>
    </source>
</reference>
<organism evidence="4">
    <name type="scientific">Blastobotrys adeninivorans</name>
    <name type="common">Yeast</name>
    <name type="synonym">Arxula adeninivorans</name>
    <dbReference type="NCBI Taxonomy" id="409370"/>
    <lineage>
        <taxon>Eukaryota</taxon>
        <taxon>Fungi</taxon>
        <taxon>Dikarya</taxon>
        <taxon>Ascomycota</taxon>
        <taxon>Saccharomycotina</taxon>
        <taxon>Dipodascomycetes</taxon>
        <taxon>Dipodascales</taxon>
        <taxon>Trichomonascaceae</taxon>
        <taxon>Blastobotrys</taxon>
    </lineage>
</organism>
<protein>
    <submittedName>
        <fullName evidence="4">ARAD1D02970p</fullName>
    </submittedName>
</protein>
<dbReference type="PANTHER" id="PTHR48107:SF7">
    <property type="entry name" value="RE15974P"/>
    <property type="match status" value="1"/>
</dbReference>
<dbReference type="GO" id="GO:0016614">
    <property type="term" value="F:oxidoreductase activity, acting on CH-OH group of donors"/>
    <property type="evidence" value="ECO:0007669"/>
    <property type="project" value="UniProtKB-ARBA"/>
</dbReference>
<evidence type="ECO:0000256" key="2">
    <source>
        <dbReference type="ARBA" id="ARBA00022857"/>
    </source>
</evidence>
<dbReference type="PROSITE" id="PS00061">
    <property type="entry name" value="ADH_SHORT"/>
    <property type="match status" value="1"/>
</dbReference>
<dbReference type="Pfam" id="PF13561">
    <property type="entry name" value="adh_short_C2"/>
    <property type="match status" value="1"/>
</dbReference>
<evidence type="ECO:0000256" key="1">
    <source>
        <dbReference type="ARBA" id="ARBA00006484"/>
    </source>
</evidence>
<dbReference type="SUPFAM" id="SSF51735">
    <property type="entry name" value="NAD(P)-binding Rossmann-fold domains"/>
    <property type="match status" value="1"/>
</dbReference>
<dbReference type="PRINTS" id="PR00081">
    <property type="entry name" value="GDHRDH"/>
</dbReference>
<reference evidence="4" key="1">
    <citation type="submission" date="2014-02" db="EMBL/GenBank/DDBJ databases">
        <authorList>
            <person name="Genoscope - CEA"/>
        </authorList>
    </citation>
    <scope>NUCLEOTIDE SEQUENCE</scope>
    <source>
        <strain evidence="4">LS3</strain>
    </source>
</reference>
<dbReference type="InterPro" id="IPR002347">
    <property type="entry name" value="SDR_fam"/>
</dbReference>
<accession>A0A060TDU8</accession>
<dbReference type="InterPro" id="IPR020904">
    <property type="entry name" value="Sc_DH/Rdtase_CS"/>
</dbReference>
<dbReference type="InterPro" id="IPR036291">
    <property type="entry name" value="NAD(P)-bd_dom_sf"/>
</dbReference>
<name>A0A060TDU8_BLAAD</name>
<dbReference type="EMBL" id="HG937694">
    <property type="protein sequence ID" value="CDP37067.1"/>
    <property type="molecule type" value="Genomic_DNA"/>
</dbReference>
<sequence length="271" mass="28119">MTGAPSSLTLSDRVALVTGGSRGIGAGIAIELARKGARVAITYVSESSKAKAEDVVKQITDIHKQYGVSSSTPSAVAIQADAESLDSPKKIVSEAVKALGNTIHILVNNAGVAGDQPVGEITTELYDKIMNVNVRGVIFLTQEVLPHFPKNGGGKIVNIGSVSAITGYNGQTVYGASKAAIEGLTRVWATELGKSHGITVNTVNPGPVDTDMFNGVPPDAAQNILNSTPAKLGNRMASVKEISDIVTFLCEDRSSWVTGDIVSSNGGAVYR</sequence>
<proteinExistence type="inferred from homology"/>
<comment type="similarity">
    <text evidence="1">Belongs to the short-chain dehydrogenases/reductases (SDR) family.</text>
</comment>
<keyword evidence="3" id="KW-0560">Oxidoreductase</keyword>
<evidence type="ECO:0000313" key="4">
    <source>
        <dbReference type="EMBL" id="CDP37067.1"/>
    </source>
</evidence>
<dbReference type="Gene3D" id="3.40.50.720">
    <property type="entry name" value="NAD(P)-binding Rossmann-like Domain"/>
    <property type="match status" value="1"/>
</dbReference>
<dbReference type="CDD" id="cd05233">
    <property type="entry name" value="SDR_c"/>
    <property type="match status" value="1"/>
</dbReference>
<gene>
    <name evidence="4" type="ORF">GNLVRS02_ARAD1D02970g</name>
</gene>